<dbReference type="GO" id="GO:0008168">
    <property type="term" value="F:methyltransferase activity"/>
    <property type="evidence" value="ECO:0007669"/>
    <property type="project" value="UniProtKB-KW"/>
</dbReference>
<sequence>MSRSDAETRSGSAPSGVDTSVPHSARIYDWWLGGKDNFAVDRATGAAMLEAIPTLRMMAAENRRFVHRMARYLVTQAGIRQFLDVGTGIPTRPNLHEVAQAVAPETRVVYVDNDPIVLAHARALMISSPEGRSEYIHADLRHPERILDGVARGDTLDLTRPVALTLIAILMLLGDADDPLDRVRALTDALPSGSYLAITHPTPDFNPEAVDAAVAAATGNGMTLVPRTRAEVARFFEGWELVEPGIVPVPAWRPDGAAPTDPEAVYYWAGVARKP</sequence>
<dbReference type="SUPFAM" id="SSF53335">
    <property type="entry name" value="S-adenosyl-L-methionine-dependent methyltransferases"/>
    <property type="match status" value="1"/>
</dbReference>
<dbReference type="InterPro" id="IPR029063">
    <property type="entry name" value="SAM-dependent_MTases_sf"/>
</dbReference>
<keyword evidence="1" id="KW-0489">Methyltransferase</keyword>
<evidence type="ECO:0000313" key="2">
    <source>
        <dbReference type="Proteomes" id="UP000198253"/>
    </source>
</evidence>
<dbReference type="Gene3D" id="3.40.50.150">
    <property type="entry name" value="Vaccinia Virus protein VP39"/>
    <property type="match status" value="1"/>
</dbReference>
<dbReference type="Pfam" id="PF04672">
    <property type="entry name" value="Methyltransf_19"/>
    <property type="match status" value="1"/>
</dbReference>
<dbReference type="GO" id="GO:0032259">
    <property type="term" value="P:methylation"/>
    <property type="evidence" value="ECO:0007669"/>
    <property type="project" value="UniProtKB-KW"/>
</dbReference>
<dbReference type="EMBL" id="LT607413">
    <property type="protein sequence ID" value="SCF36428.1"/>
    <property type="molecule type" value="Genomic_DNA"/>
</dbReference>
<dbReference type="AlphaFoldDB" id="A0A1C4ZTX4"/>
<gene>
    <name evidence="1" type="ORF">GA0070618_5776</name>
</gene>
<accession>A0A1C4ZTX4</accession>
<dbReference type="InterPro" id="IPR006764">
    <property type="entry name" value="SAM_dep_MeTrfase_SAV2177_type"/>
</dbReference>
<dbReference type="Proteomes" id="UP000198253">
    <property type="component" value="Chromosome I"/>
</dbReference>
<keyword evidence="2" id="KW-1185">Reference proteome</keyword>
<protein>
    <submittedName>
        <fullName evidence="1">S-adenosyl methyltransferase</fullName>
    </submittedName>
</protein>
<dbReference type="InParanoid" id="A0A1C4ZTX4"/>
<proteinExistence type="predicted"/>
<dbReference type="OrthoDB" id="4073278at2"/>
<reference evidence="2" key="1">
    <citation type="submission" date="2016-06" db="EMBL/GenBank/DDBJ databases">
        <authorList>
            <person name="Varghese N."/>
            <person name="Submissions Spin"/>
        </authorList>
    </citation>
    <scope>NUCLEOTIDE SEQUENCE [LARGE SCALE GENOMIC DNA]</scope>
    <source>
        <strain evidence="2">DSM 43816</strain>
    </source>
</reference>
<organism evidence="1 2">
    <name type="scientific">Micromonospora echinospora</name>
    <name type="common">Micromonospora purpurea</name>
    <dbReference type="NCBI Taxonomy" id="1877"/>
    <lineage>
        <taxon>Bacteria</taxon>
        <taxon>Bacillati</taxon>
        <taxon>Actinomycetota</taxon>
        <taxon>Actinomycetes</taxon>
        <taxon>Micromonosporales</taxon>
        <taxon>Micromonosporaceae</taxon>
        <taxon>Micromonospora</taxon>
    </lineage>
</organism>
<dbReference type="PIRSF" id="PIRSF017393">
    <property type="entry name" value="MTase_SAV2177"/>
    <property type="match status" value="1"/>
</dbReference>
<dbReference type="RefSeq" id="WP_088984402.1">
    <property type="nucleotide sequence ID" value="NZ_LT607413.1"/>
</dbReference>
<keyword evidence="1" id="KW-0808">Transferase</keyword>
<evidence type="ECO:0000313" key="1">
    <source>
        <dbReference type="EMBL" id="SCF36428.1"/>
    </source>
</evidence>
<name>A0A1C4ZTX4_MICEC</name>